<evidence type="ECO:0000256" key="3">
    <source>
        <dbReference type="ARBA" id="ARBA00022729"/>
    </source>
</evidence>
<feature type="transmembrane region" description="Helical" evidence="5">
    <location>
        <begin position="475"/>
        <end position="493"/>
    </location>
</feature>
<keyword evidence="1" id="KW-0134">Cell wall</keyword>
<dbReference type="Proteomes" id="UP000095727">
    <property type="component" value="Unassembled WGS sequence"/>
</dbReference>
<dbReference type="NCBIfam" id="TIGR01167">
    <property type="entry name" value="LPXTG_anchor"/>
    <property type="match status" value="1"/>
</dbReference>
<protein>
    <submittedName>
        <fullName evidence="9">T6 antigen</fullName>
    </submittedName>
</protein>
<feature type="chain" id="PRO_5008010379" evidence="6">
    <location>
        <begin position="27"/>
        <end position="502"/>
    </location>
</feature>
<dbReference type="Gene3D" id="2.60.40.10">
    <property type="entry name" value="Immunoglobulins"/>
    <property type="match status" value="1"/>
</dbReference>
<evidence type="ECO:0000256" key="2">
    <source>
        <dbReference type="ARBA" id="ARBA00022525"/>
    </source>
</evidence>
<evidence type="ECO:0000256" key="5">
    <source>
        <dbReference type="SAM" id="Phobius"/>
    </source>
</evidence>
<keyword evidence="5" id="KW-1133">Transmembrane helix</keyword>
<keyword evidence="2" id="KW-0964">Secreted</keyword>
<dbReference type="Pfam" id="PF17802">
    <property type="entry name" value="SpaA"/>
    <property type="match status" value="1"/>
</dbReference>
<feature type="signal peptide" evidence="6">
    <location>
        <begin position="1"/>
        <end position="26"/>
    </location>
</feature>
<keyword evidence="5" id="KW-0472">Membrane</keyword>
<evidence type="ECO:0000313" key="9">
    <source>
        <dbReference type="EMBL" id="CUM70342.1"/>
    </source>
</evidence>
<dbReference type="InterPro" id="IPR013783">
    <property type="entry name" value="Ig-like_fold"/>
</dbReference>
<keyword evidence="4" id="KW-0572">Peptidoglycan-anchor</keyword>
<dbReference type="AlphaFoldDB" id="A0A173QXK2"/>
<sequence>MRQLRRLLSVLVMAVTIVEMSMTAFAQESVSGAGGNGSITIENASKGIVYSIYKVFDAKVNAEGTSVAYSTKNFVDNPYFEKDSVGNISAKKEAYKTDSNEQLSEGAIEWIKENGTKICSETSDGSILKFTGLPYGYYYVTSTLKDGGMIMVTSVAKDAQIVDKNSKEPQWTPGNDGNAGGKSIVLDDGKQVKENNVSIGETVHFRLQINTSNYVADKQIKEFIIEDTLPTGFDAAKITSVMIEEEPLEQFENTTFPVTIPWAADEGENGWKNLYDTGARITIDYAAVLNDKAVIDGEGNKNSARFSWNYTTEEPGKSSIEDSTTTDTYAVVIQKVNEKGEALTGVEFEVPFPVQAEEESGVYTVKGGQTGTGKVKAGSDGAVVIKGLKMGDYRVTETKAPEGYNKLTESFLVSAEKIRATRTDASTYLDENGNVTESETETKVTYTNADFAAKVKVVVNKSGKLLPGTGGTGEMIFTVSGVLIAIVAGAVLLNTKRRKRIV</sequence>
<dbReference type="Gene3D" id="2.60.40.740">
    <property type="match status" value="1"/>
</dbReference>
<accession>A0A173QXK2</accession>
<keyword evidence="5" id="KW-0812">Transmembrane</keyword>
<dbReference type="InterPro" id="IPR041033">
    <property type="entry name" value="SpaA_PFL_dom_1"/>
</dbReference>
<dbReference type="NCBIfam" id="TIGR04226">
    <property type="entry name" value="RrgB_K2N_iso_D2"/>
    <property type="match status" value="1"/>
</dbReference>
<evidence type="ECO:0000313" key="10">
    <source>
        <dbReference type="Proteomes" id="UP000095727"/>
    </source>
</evidence>
<dbReference type="Pfam" id="PF00746">
    <property type="entry name" value="Gram_pos_anchor"/>
    <property type="match status" value="1"/>
</dbReference>
<keyword evidence="3 6" id="KW-0732">Signal</keyword>
<feature type="domain" description="SpaA-like prealbumin fold" evidence="8">
    <location>
        <begin position="331"/>
        <end position="416"/>
    </location>
</feature>
<name>A0A173QXK2_9FIRM</name>
<proteinExistence type="predicted"/>
<evidence type="ECO:0000256" key="1">
    <source>
        <dbReference type="ARBA" id="ARBA00022512"/>
    </source>
</evidence>
<reference evidence="9 10" key="1">
    <citation type="submission" date="2015-09" db="EMBL/GenBank/DDBJ databases">
        <authorList>
            <consortium name="Pathogen Informatics"/>
        </authorList>
    </citation>
    <scope>NUCLEOTIDE SEQUENCE [LARGE SCALE GENOMIC DNA]</scope>
    <source>
        <strain evidence="9 10">2789STDY5834962</strain>
    </source>
</reference>
<evidence type="ECO:0000256" key="6">
    <source>
        <dbReference type="SAM" id="SignalP"/>
    </source>
</evidence>
<dbReference type="InterPro" id="IPR026466">
    <property type="entry name" value="Fim_isopep_form_D2_dom"/>
</dbReference>
<evidence type="ECO:0000259" key="8">
    <source>
        <dbReference type="Pfam" id="PF17802"/>
    </source>
</evidence>
<gene>
    <name evidence="9" type="primary">tee6_1</name>
    <name evidence="9" type="ORF">ERS852574_00138</name>
</gene>
<feature type="domain" description="Gram-positive cocci surface proteins LPxTG" evidence="7">
    <location>
        <begin position="459"/>
        <end position="499"/>
    </location>
</feature>
<evidence type="ECO:0000259" key="7">
    <source>
        <dbReference type="Pfam" id="PF00746"/>
    </source>
</evidence>
<evidence type="ECO:0000256" key="4">
    <source>
        <dbReference type="ARBA" id="ARBA00023088"/>
    </source>
</evidence>
<dbReference type="RefSeq" id="WP_055155494.1">
    <property type="nucleotide sequence ID" value="NZ_CYXR01000001.1"/>
</dbReference>
<organism evidence="9 10">
    <name type="scientific">Coprococcus comes</name>
    <dbReference type="NCBI Taxonomy" id="410072"/>
    <lineage>
        <taxon>Bacteria</taxon>
        <taxon>Bacillati</taxon>
        <taxon>Bacillota</taxon>
        <taxon>Clostridia</taxon>
        <taxon>Lachnospirales</taxon>
        <taxon>Lachnospiraceae</taxon>
        <taxon>Coprococcus</taxon>
    </lineage>
</organism>
<dbReference type="EMBL" id="CYXR01000001">
    <property type="protein sequence ID" value="CUM70342.1"/>
    <property type="molecule type" value="Genomic_DNA"/>
</dbReference>
<dbReference type="InterPro" id="IPR019931">
    <property type="entry name" value="LPXTG_anchor"/>
</dbReference>